<feature type="region of interest" description="Disordered" evidence="1">
    <location>
        <begin position="525"/>
        <end position="551"/>
    </location>
</feature>
<evidence type="ECO:0008006" key="4">
    <source>
        <dbReference type="Google" id="ProtNLM"/>
    </source>
</evidence>
<dbReference type="AlphaFoldDB" id="A0A146K0F9"/>
<evidence type="ECO:0000256" key="1">
    <source>
        <dbReference type="SAM" id="MobiDB-lite"/>
    </source>
</evidence>
<keyword evidence="2" id="KW-0812">Transmembrane</keyword>
<feature type="non-terminal residue" evidence="3">
    <location>
        <position position="1"/>
    </location>
</feature>
<evidence type="ECO:0000313" key="3">
    <source>
        <dbReference type="EMBL" id="JAP90247.1"/>
    </source>
</evidence>
<organism evidence="3">
    <name type="scientific">Trepomonas sp. PC1</name>
    <dbReference type="NCBI Taxonomy" id="1076344"/>
    <lineage>
        <taxon>Eukaryota</taxon>
        <taxon>Metamonada</taxon>
        <taxon>Diplomonadida</taxon>
        <taxon>Hexamitidae</taxon>
        <taxon>Hexamitinae</taxon>
        <taxon>Trepomonas</taxon>
    </lineage>
</organism>
<dbReference type="EMBL" id="GDID01006359">
    <property type="protein sequence ID" value="JAP90247.1"/>
    <property type="molecule type" value="Transcribed_RNA"/>
</dbReference>
<feature type="compositionally biased region" description="Basic and acidic residues" evidence="1">
    <location>
        <begin position="525"/>
        <end position="544"/>
    </location>
</feature>
<keyword evidence="2" id="KW-0472">Membrane</keyword>
<sequence length="774" mass="89393">LTMSFQLSERVFEASIQQAIRTYKDCDVTCIWKIGDRIETCDLQLDVDLRADVEYKLQLRKNSFQIDSGWMPLNKRFSNRIIFINLKDIQVRCGSKHILQVNDHFEVDFCTENVTVTKSGVLLHNQQLTTQFSILNLNQTVFQVSIEPNYNTTIISKSLNLNISCFDQCTYKVPLLDQSDLMVQTNFQTTIFNDFKPNLDNSYFLALEKLSFSNFDPQNQILSLNLQNQDQNQFISVELNSINQFIFYSQQDLIFFGQFKISLCYNQTVYFVQTGDLTIQVQFKILELNLPEVVVLCYVDGQIVSEADFQALNAVSDGKTVRKGERCFYYEEDALVFYSNQLVTKLSRKKVKIPRMVILESNVDSVIEIGDSKVLCVRKCEVQLTKSGPIMGFLKANGVQYEFVVQNNILQVEQFVFDEEIVVQIVDQQMQTIKELTVRVNNTLIYQDDGVYRFHRTGDQFSVEISYFGQLISTQNLNQSTQIIIGDFDETQILYNIEKFDFNKLQNLSIAILPYNDQRIAQYKTHNDNQKSSKYTNKSEDEQKTQSSITKEPTMMVQDQVILTINDQSKQSVYSQASHLVISVNGEQQTLLSDSTIQLITNSPNFVINVSFDGHMIFYANLSRNNQLIQLPNIIQITLHNCKNEVITITLQQQIITQFCNSEQNFIFFSNASTNQIIFVQSTKRKEQSFEVNNSNDKFIAKQIIHLKNQTNWFKILILVIILVALTVKSFKTFKKNRNLVKHNLPKTPTRSTISSPNLFEIQLKGQTKQKSDI</sequence>
<reference evidence="3" key="1">
    <citation type="submission" date="2015-07" db="EMBL/GenBank/DDBJ databases">
        <title>Adaptation to a free-living lifestyle via gene acquisitions in the diplomonad Trepomonas sp. PC1.</title>
        <authorList>
            <person name="Xu F."/>
            <person name="Jerlstrom-Hultqvist J."/>
            <person name="Kolisko M."/>
            <person name="Simpson A.G.B."/>
            <person name="Roger A.J."/>
            <person name="Svard S.G."/>
            <person name="Andersson J.O."/>
        </authorList>
    </citation>
    <scope>NUCLEOTIDE SEQUENCE</scope>
    <source>
        <strain evidence="3">PC1</strain>
    </source>
</reference>
<feature type="transmembrane region" description="Helical" evidence="2">
    <location>
        <begin position="713"/>
        <end position="731"/>
    </location>
</feature>
<proteinExistence type="predicted"/>
<name>A0A146K0F9_9EUKA</name>
<evidence type="ECO:0000256" key="2">
    <source>
        <dbReference type="SAM" id="Phobius"/>
    </source>
</evidence>
<accession>A0A146K0F9</accession>
<protein>
    <recommendedName>
        <fullName evidence="4">Transmembrane protein</fullName>
    </recommendedName>
</protein>
<gene>
    <name evidence="3" type="ORF">TPC1_30258</name>
</gene>
<keyword evidence="2" id="KW-1133">Transmembrane helix</keyword>